<gene>
    <name evidence="1" type="ORF">CSKR_202729</name>
</gene>
<dbReference type="Proteomes" id="UP000286415">
    <property type="component" value="Unassembled WGS sequence"/>
</dbReference>
<reference evidence="1 2" key="2">
    <citation type="journal article" date="2021" name="Genomics">
        <title>High-quality reference genome for Clonorchis sinensis.</title>
        <authorList>
            <person name="Young N.D."/>
            <person name="Stroehlein A.J."/>
            <person name="Kinkar L."/>
            <person name="Wang T."/>
            <person name="Sohn W.M."/>
            <person name="Chang B.C.H."/>
            <person name="Kaur P."/>
            <person name="Weisz D."/>
            <person name="Dudchenko O."/>
            <person name="Aiden E.L."/>
            <person name="Korhonen P.K."/>
            <person name="Gasser R.B."/>
        </authorList>
    </citation>
    <scope>NUCLEOTIDE SEQUENCE [LARGE SCALE GENOMIC DNA]</scope>
    <source>
        <strain evidence="1">Cs-k2</strain>
    </source>
</reference>
<keyword evidence="2" id="KW-1185">Reference proteome</keyword>
<dbReference type="EMBL" id="NIRI02000056">
    <property type="protein sequence ID" value="KAG5443095.1"/>
    <property type="molecule type" value="Genomic_DNA"/>
</dbReference>
<evidence type="ECO:0000313" key="1">
    <source>
        <dbReference type="EMBL" id="KAG5443095.1"/>
    </source>
</evidence>
<organism evidence="1 2">
    <name type="scientific">Clonorchis sinensis</name>
    <name type="common">Chinese liver fluke</name>
    <dbReference type="NCBI Taxonomy" id="79923"/>
    <lineage>
        <taxon>Eukaryota</taxon>
        <taxon>Metazoa</taxon>
        <taxon>Spiralia</taxon>
        <taxon>Lophotrochozoa</taxon>
        <taxon>Platyhelminthes</taxon>
        <taxon>Trematoda</taxon>
        <taxon>Digenea</taxon>
        <taxon>Opisthorchiida</taxon>
        <taxon>Opisthorchiata</taxon>
        <taxon>Opisthorchiidae</taxon>
        <taxon>Clonorchis</taxon>
    </lineage>
</organism>
<dbReference type="AlphaFoldDB" id="A0A8T1M2P1"/>
<dbReference type="OrthoDB" id="6230164at2759"/>
<sequence length="113" mass="13191">MENPFRDAFYAYAKTRRGLVTLNYEMIEAILKRAELFTTPAFNESVFQREFRRAYGNTESKERDFQDFTDVCKKVISPCLAKARNISPDEAFKIIQEELIAKQPKSVSEKILK</sequence>
<proteinExistence type="predicted"/>
<evidence type="ECO:0000313" key="2">
    <source>
        <dbReference type="Proteomes" id="UP000286415"/>
    </source>
</evidence>
<protein>
    <submittedName>
        <fullName evidence="1">Uncharacterized protein</fullName>
    </submittedName>
</protein>
<name>A0A8T1M2P1_CLOSI</name>
<reference evidence="1 2" key="1">
    <citation type="journal article" date="2018" name="Biotechnol. Adv.">
        <title>Improved genomic resources and new bioinformatic workflow for the carcinogenic parasite Clonorchis sinensis: Biotechnological implications.</title>
        <authorList>
            <person name="Wang D."/>
            <person name="Korhonen P.K."/>
            <person name="Gasser R.B."/>
            <person name="Young N.D."/>
        </authorList>
    </citation>
    <scope>NUCLEOTIDE SEQUENCE [LARGE SCALE GENOMIC DNA]</scope>
    <source>
        <strain evidence="1">Cs-k2</strain>
    </source>
</reference>
<accession>A0A8T1M2P1</accession>
<comment type="caution">
    <text evidence="1">The sequence shown here is derived from an EMBL/GenBank/DDBJ whole genome shotgun (WGS) entry which is preliminary data.</text>
</comment>